<dbReference type="InterPro" id="IPR011249">
    <property type="entry name" value="Metalloenz_LuxS/M16"/>
</dbReference>
<dbReference type="SUPFAM" id="SSF63411">
    <property type="entry name" value="LuxS/MPP-like metallohydrolase"/>
    <property type="match status" value="2"/>
</dbReference>
<organism evidence="3 4">
    <name type="scientific">Pseudomonas endophytica</name>
    <dbReference type="NCBI Taxonomy" id="1563157"/>
    <lineage>
        <taxon>Bacteria</taxon>
        <taxon>Pseudomonadati</taxon>
        <taxon>Pseudomonadota</taxon>
        <taxon>Gammaproteobacteria</taxon>
        <taxon>Pseudomonadales</taxon>
        <taxon>Pseudomonadaceae</taxon>
        <taxon>Pseudomonas</taxon>
    </lineage>
</organism>
<keyword evidence="4" id="KW-1185">Reference proteome</keyword>
<reference evidence="3 4" key="1">
    <citation type="submission" date="2015-10" db="EMBL/GenBank/DDBJ databases">
        <title>Pseudomonas helleri sp. nov. and Pseudomonas weihenstephanensis sp. nov., isolated from raw cows milk.</title>
        <authorList>
            <person name="Von Neubeck M."/>
            <person name="Huptas C."/>
            <person name="Wenning M."/>
            <person name="Scherer S."/>
        </authorList>
    </citation>
    <scope>NUCLEOTIDE SEQUENCE [LARGE SCALE GENOMIC DNA]</scope>
    <source>
        <strain evidence="3 4">BSTT44</strain>
    </source>
</reference>
<evidence type="ECO:0000259" key="2">
    <source>
        <dbReference type="Pfam" id="PF05193"/>
    </source>
</evidence>
<accession>A0A0Q0SMD5</accession>
<name>A0A0Q0SMD5_9PSED</name>
<sequence length="420" mass="47019">MLNMTSTTEKSTHEYTLDNGLRVIVRQDHRLPNICASLFHKVGTYHERPHQHGLAFLTGGAAYQDKDKEKKIGATNYGWLDYKLSAYSLDAPRHELTSVLGLLAARMAPPVLTQERLNKGIEYIQTLELRDPYYSSNYWLDPAFKQLIYSYPGKSYKFGDIDDLARLTMTDVLRWHAEGYGPNNTILVIAGDTTLEEIQPLVQHSFGDIAQAEVLASIVKPASLPQRDERRLTQHLYTELARLQMAFNMPFLASPDTTNDVRVLHVIAALLSKGPEAWLPGRLSEGKDTLTSAISILTSLGLQEDLFLISATLGEHSLLSVQELELEVIALLEALKQHPLDAETLNYGRHQALENLKELDTLEIQVTLIGTLAVMGQPLALLDSEAEQIQSVTADDIQRVANKYFNSHQLSVAHIMPRQD</sequence>
<evidence type="ECO:0000313" key="4">
    <source>
        <dbReference type="Proteomes" id="UP000050342"/>
    </source>
</evidence>
<dbReference type="OrthoDB" id="9811314at2"/>
<dbReference type="AlphaFoldDB" id="A0A0Q0SMD5"/>
<dbReference type="InterPro" id="IPR007863">
    <property type="entry name" value="Peptidase_M16_C"/>
</dbReference>
<dbReference type="STRING" id="1563157.AQS70_13490"/>
<dbReference type="GO" id="GO:0046872">
    <property type="term" value="F:metal ion binding"/>
    <property type="evidence" value="ECO:0007669"/>
    <property type="project" value="InterPro"/>
</dbReference>
<dbReference type="Proteomes" id="UP000050342">
    <property type="component" value="Unassembled WGS sequence"/>
</dbReference>
<dbReference type="PANTHER" id="PTHR11851">
    <property type="entry name" value="METALLOPROTEASE"/>
    <property type="match status" value="1"/>
</dbReference>
<feature type="domain" description="Peptidase M16 C-terminal" evidence="2">
    <location>
        <begin position="167"/>
        <end position="351"/>
    </location>
</feature>
<comment type="similarity">
    <text evidence="1">Belongs to the peptidase M16 family.</text>
</comment>
<evidence type="ECO:0000313" key="3">
    <source>
        <dbReference type="EMBL" id="KQB52626.1"/>
    </source>
</evidence>
<dbReference type="PANTHER" id="PTHR11851:SF49">
    <property type="entry name" value="MITOCHONDRIAL-PROCESSING PEPTIDASE SUBUNIT ALPHA"/>
    <property type="match status" value="1"/>
</dbReference>
<evidence type="ECO:0000256" key="1">
    <source>
        <dbReference type="ARBA" id="ARBA00007261"/>
    </source>
</evidence>
<dbReference type="Gene3D" id="3.30.830.10">
    <property type="entry name" value="Metalloenzyme, LuxS/M16 peptidase-like"/>
    <property type="match status" value="2"/>
</dbReference>
<dbReference type="InterPro" id="IPR050361">
    <property type="entry name" value="MPP/UQCRC_Complex"/>
</dbReference>
<dbReference type="EMBL" id="LLWH01000189">
    <property type="protein sequence ID" value="KQB52626.1"/>
    <property type="molecule type" value="Genomic_DNA"/>
</dbReference>
<proteinExistence type="inferred from homology"/>
<gene>
    <name evidence="3" type="ORF">AQS70_13490</name>
</gene>
<comment type="caution">
    <text evidence="3">The sequence shown here is derived from an EMBL/GenBank/DDBJ whole genome shotgun (WGS) entry which is preliminary data.</text>
</comment>
<protein>
    <recommendedName>
        <fullName evidence="2">Peptidase M16 C-terminal domain-containing protein</fullName>
    </recommendedName>
</protein>
<dbReference type="Pfam" id="PF05193">
    <property type="entry name" value="Peptidase_M16_C"/>
    <property type="match status" value="1"/>
</dbReference>